<organism evidence="9 10">
    <name type="scientific">Conidiobolus coronatus (strain ATCC 28846 / CBS 209.66 / NRRL 28638)</name>
    <name type="common">Delacroixia coronata</name>
    <dbReference type="NCBI Taxonomy" id="796925"/>
    <lineage>
        <taxon>Eukaryota</taxon>
        <taxon>Fungi</taxon>
        <taxon>Fungi incertae sedis</taxon>
        <taxon>Zoopagomycota</taxon>
        <taxon>Entomophthoromycotina</taxon>
        <taxon>Entomophthoromycetes</taxon>
        <taxon>Entomophthorales</taxon>
        <taxon>Ancylistaceae</taxon>
        <taxon>Conidiobolus</taxon>
    </lineage>
</organism>
<dbReference type="Pfam" id="PF00929">
    <property type="entry name" value="RNase_T"/>
    <property type="match status" value="1"/>
</dbReference>
<keyword evidence="6" id="KW-0539">Nucleus</keyword>
<evidence type="ECO:0000256" key="3">
    <source>
        <dbReference type="ARBA" id="ARBA00022722"/>
    </source>
</evidence>
<evidence type="ECO:0000256" key="7">
    <source>
        <dbReference type="SAM" id="MobiDB-lite"/>
    </source>
</evidence>
<dbReference type="OrthoDB" id="206335at2759"/>
<feature type="region of interest" description="Disordered" evidence="7">
    <location>
        <begin position="1"/>
        <end position="53"/>
    </location>
</feature>
<dbReference type="GO" id="GO:0005634">
    <property type="term" value="C:nucleus"/>
    <property type="evidence" value="ECO:0007669"/>
    <property type="project" value="UniProtKB-SubCell"/>
</dbReference>
<gene>
    <name evidence="9" type="ORF">CONCODRAFT_77397</name>
</gene>
<dbReference type="InterPro" id="IPR047021">
    <property type="entry name" value="REXO1/3/4-like"/>
</dbReference>
<dbReference type="SUPFAM" id="SSF53098">
    <property type="entry name" value="Ribonuclease H-like"/>
    <property type="match status" value="1"/>
</dbReference>
<dbReference type="SMART" id="SM00479">
    <property type="entry name" value="EXOIII"/>
    <property type="match status" value="1"/>
</dbReference>
<comment type="subcellular location">
    <subcellularLocation>
        <location evidence="1">Nucleus</location>
    </subcellularLocation>
</comment>
<keyword evidence="10" id="KW-1185">Reference proteome</keyword>
<dbReference type="InterPro" id="IPR012337">
    <property type="entry name" value="RNaseH-like_sf"/>
</dbReference>
<evidence type="ECO:0000313" key="9">
    <source>
        <dbReference type="EMBL" id="KXN73346.1"/>
    </source>
</evidence>
<keyword evidence="4" id="KW-0378">Hydrolase</keyword>
<evidence type="ECO:0000256" key="5">
    <source>
        <dbReference type="ARBA" id="ARBA00022839"/>
    </source>
</evidence>
<evidence type="ECO:0000259" key="8">
    <source>
        <dbReference type="SMART" id="SM00479"/>
    </source>
</evidence>
<keyword evidence="5" id="KW-0269">Exonuclease</keyword>
<dbReference type="GO" id="GO:0004527">
    <property type="term" value="F:exonuclease activity"/>
    <property type="evidence" value="ECO:0007669"/>
    <property type="project" value="UniProtKB-KW"/>
</dbReference>
<dbReference type="PANTHER" id="PTHR12801:SF115">
    <property type="entry name" value="FI18136P1-RELATED"/>
    <property type="match status" value="1"/>
</dbReference>
<keyword evidence="3" id="KW-0540">Nuclease</keyword>
<evidence type="ECO:0000256" key="2">
    <source>
        <dbReference type="ARBA" id="ARBA00006357"/>
    </source>
</evidence>
<dbReference type="Gene3D" id="3.30.420.10">
    <property type="entry name" value="Ribonuclease H-like superfamily/Ribonuclease H"/>
    <property type="match status" value="1"/>
</dbReference>
<feature type="domain" description="Exonuclease" evidence="8">
    <location>
        <begin position="270"/>
        <end position="432"/>
    </location>
</feature>
<accession>A0A137PEB6</accession>
<comment type="similarity">
    <text evidence="2">Belongs to the REXO1/REXO3 family.</text>
</comment>
<evidence type="ECO:0000313" key="10">
    <source>
        <dbReference type="Proteomes" id="UP000070444"/>
    </source>
</evidence>
<protein>
    <recommendedName>
        <fullName evidence="8">Exonuclease domain-containing protein</fullName>
    </recommendedName>
</protein>
<evidence type="ECO:0000256" key="6">
    <source>
        <dbReference type="ARBA" id="ARBA00023242"/>
    </source>
</evidence>
<evidence type="ECO:0000256" key="4">
    <source>
        <dbReference type="ARBA" id="ARBA00022801"/>
    </source>
</evidence>
<sequence>MTRRVISYDQINPEGEEASSTQEVNLTGKRKQEEDSGEYAAMKYRNTGKLSKKQKKLLKKQEKEQISDNSDVEQDVGLNINSSVHKVQGPIKIEEVQYRIVSTIIGRYEKDPLFTNVNKETKLVVGVIQKLDQLVSTTPIEMKKNPFLTSELSHSENLSISEDDWSQFQTNFKNSFVALGKAHNENLQNFLLGLMQIKLDSGDAHEKLKHLENNKANKYQNEFQRLMLKKHEMIGNNIVTSLEDVNNLGQDPEDWIETCKDGSIPSNPQKIYAIDCEMCESSKGRELTRISIVNYNNEVILDELVIPENEIIEYKTQYSGITEEILSKAKFTFKEIQAKILEIFSGGCILVGHAIMNDLTILKLIHPYIIDTSIIYQHTMGPPFLPSLKWLAKKYLKQDIQVVNGEKIGHDSIEDAAACIDLLKLKIRNGPHFGLTKNNSESVIEYLSRKSPNLKSALVGSDNRIHIYGNGSELIKSTSADQVLEDTQKAIIDNRFVVFYNSELNRVFNANKNENKLEAVEEVEKNNFESNKASVDTEAVNNFIKKLNGFYQSLPSNTAVILLGGHSTNEEFNKLCQKKKNYNYLYNNAKMSEISDGDYFTDADSRRMRQLVEVCRMGLGFLAVKP</sequence>
<dbReference type="InterPro" id="IPR036397">
    <property type="entry name" value="RNaseH_sf"/>
</dbReference>
<dbReference type="FunFam" id="3.30.420.10:FF:000019">
    <property type="entry name" value="RNA exonuclease NEF-sp"/>
    <property type="match status" value="1"/>
</dbReference>
<dbReference type="InterPro" id="IPR013520">
    <property type="entry name" value="Ribonucl_H"/>
</dbReference>
<dbReference type="AlphaFoldDB" id="A0A137PEB6"/>
<dbReference type="GO" id="GO:0003676">
    <property type="term" value="F:nucleic acid binding"/>
    <property type="evidence" value="ECO:0007669"/>
    <property type="project" value="InterPro"/>
</dbReference>
<dbReference type="STRING" id="796925.A0A137PEB6"/>
<name>A0A137PEB6_CONC2</name>
<dbReference type="InterPro" id="IPR034922">
    <property type="entry name" value="REX1-like_exo"/>
</dbReference>
<evidence type="ECO:0000256" key="1">
    <source>
        <dbReference type="ARBA" id="ARBA00004123"/>
    </source>
</evidence>
<reference evidence="9 10" key="1">
    <citation type="journal article" date="2015" name="Genome Biol. Evol.">
        <title>Phylogenomic analyses indicate that early fungi evolved digesting cell walls of algal ancestors of land plants.</title>
        <authorList>
            <person name="Chang Y."/>
            <person name="Wang S."/>
            <person name="Sekimoto S."/>
            <person name="Aerts A.L."/>
            <person name="Choi C."/>
            <person name="Clum A."/>
            <person name="LaButti K.M."/>
            <person name="Lindquist E.A."/>
            <person name="Yee Ngan C."/>
            <person name="Ohm R.A."/>
            <person name="Salamov A.A."/>
            <person name="Grigoriev I.V."/>
            <person name="Spatafora J.W."/>
            <person name="Berbee M.L."/>
        </authorList>
    </citation>
    <scope>NUCLEOTIDE SEQUENCE [LARGE SCALE GENOMIC DNA]</scope>
    <source>
        <strain evidence="9 10">NRRL 28638</strain>
    </source>
</reference>
<dbReference type="PANTHER" id="PTHR12801">
    <property type="entry name" value="RNA EXONUCLEASE REXO1 / RECO3 FAMILY MEMBER-RELATED"/>
    <property type="match status" value="1"/>
</dbReference>
<proteinExistence type="inferred from homology"/>
<dbReference type="EMBL" id="KQ964438">
    <property type="protein sequence ID" value="KXN73346.1"/>
    <property type="molecule type" value="Genomic_DNA"/>
</dbReference>
<dbReference type="Proteomes" id="UP000070444">
    <property type="component" value="Unassembled WGS sequence"/>
</dbReference>
<dbReference type="CDD" id="cd06145">
    <property type="entry name" value="REX1_like"/>
    <property type="match status" value="1"/>
</dbReference>